<reference evidence="1 2" key="1">
    <citation type="submission" date="2019-10" db="EMBL/GenBank/DDBJ databases">
        <title>Genomic and transcriptomic insights into the perfect genentic adaptation of a filamentous nitrogen-fixing cyanobacterium to rice fields.</title>
        <authorList>
            <person name="Chen Z."/>
        </authorList>
    </citation>
    <scope>NUCLEOTIDE SEQUENCE [LARGE SCALE GENOMIC DNA]</scope>
    <source>
        <strain evidence="1">CCNUC1</strain>
    </source>
</reference>
<dbReference type="EMBL" id="CP045226">
    <property type="protein sequence ID" value="QFS45206.1"/>
    <property type="molecule type" value="Genomic_DNA"/>
</dbReference>
<keyword evidence="2" id="KW-1185">Reference proteome</keyword>
<evidence type="ECO:0000313" key="1">
    <source>
        <dbReference type="EMBL" id="QFS45206.1"/>
    </source>
</evidence>
<evidence type="ECO:0000313" key="2">
    <source>
        <dbReference type="Proteomes" id="UP000326678"/>
    </source>
</evidence>
<organism evidence="1 2">
    <name type="scientific">Nostoc sphaeroides CCNUC1</name>
    <dbReference type="NCBI Taxonomy" id="2653204"/>
    <lineage>
        <taxon>Bacteria</taxon>
        <taxon>Bacillati</taxon>
        <taxon>Cyanobacteriota</taxon>
        <taxon>Cyanophyceae</taxon>
        <taxon>Nostocales</taxon>
        <taxon>Nostocaceae</taxon>
        <taxon>Nostoc</taxon>
    </lineage>
</organism>
<dbReference type="KEGG" id="nsh:GXM_02683"/>
<dbReference type="Proteomes" id="UP000326678">
    <property type="component" value="Chromosome Gxm1"/>
</dbReference>
<gene>
    <name evidence="1" type="ORF">GXM_02683</name>
</gene>
<sequence>MQACKLMRSRSMSKFFRYQSLSGIKFLYKGSGEWGNKSRG</sequence>
<proteinExistence type="predicted"/>
<name>A0A5P8VYL0_9NOSO</name>
<accession>A0A5P8VYL0</accession>
<dbReference type="AlphaFoldDB" id="A0A5P8VYL0"/>
<protein>
    <submittedName>
        <fullName evidence="1">Uncharacterized protein</fullName>
    </submittedName>
</protein>